<dbReference type="Gene3D" id="3.60.10.10">
    <property type="entry name" value="Endonuclease/exonuclease/phosphatase"/>
    <property type="match status" value="1"/>
</dbReference>
<dbReference type="PANTHER" id="PTHR33273:SF4">
    <property type="entry name" value="ENDONUCLEASE_EXONUCLEASE_PHOSPHATASE DOMAIN-CONTAINING PROTEIN"/>
    <property type="match status" value="1"/>
</dbReference>
<accession>A0A8S4QJ34</accession>
<proteinExistence type="predicted"/>
<evidence type="ECO:0000313" key="3">
    <source>
        <dbReference type="Proteomes" id="UP000838756"/>
    </source>
</evidence>
<evidence type="ECO:0000259" key="1">
    <source>
        <dbReference type="Pfam" id="PF14529"/>
    </source>
</evidence>
<sequence length="338" mass="38211">MSANKLDVVLISESHVTDRSLFVVPGYCSYLTPHPDGSAHGGTAVIIRNCLKHHLLDHYRTPQIQATTIKLEQKSDFITLSAIYCPPRHKIDEALFSSYFKTLGSRFIAGGDWNAKHTFWGSRCTLPRGSELKRSIDKNNLLTLSTGEPSYWPSDTKKRPDLLDFFVTKNVSHLFTSIASSLDGSSDHSPIILELCSTAVTTRDNNVYLFNHKTDWQSFRDYINETINLKIPLKNKDDIDYATLYVTNLIQVAGWLSTPHLNPKHHGTLLPLVIKAKIEEKRRLRRNWQSSRCPYDKTSLNRAIKELKTILADSSNNTIKANLESLSATGQGDQSLWK</sequence>
<dbReference type="PANTHER" id="PTHR33273">
    <property type="entry name" value="DOMAIN-CONTAINING PROTEIN, PUTATIVE-RELATED"/>
    <property type="match status" value="1"/>
</dbReference>
<dbReference type="EMBL" id="CAKXAJ010011065">
    <property type="protein sequence ID" value="CAH2211743.1"/>
    <property type="molecule type" value="Genomic_DNA"/>
</dbReference>
<dbReference type="Proteomes" id="UP000838756">
    <property type="component" value="Unassembled WGS sequence"/>
</dbReference>
<feature type="non-terminal residue" evidence="2">
    <location>
        <position position="338"/>
    </location>
</feature>
<comment type="caution">
    <text evidence="2">The sequence shown here is derived from an EMBL/GenBank/DDBJ whole genome shotgun (WGS) entry which is preliminary data.</text>
</comment>
<dbReference type="Pfam" id="PF14529">
    <property type="entry name" value="Exo_endo_phos_2"/>
    <property type="match status" value="1"/>
</dbReference>
<dbReference type="InterPro" id="IPR005135">
    <property type="entry name" value="Endo/exonuclease/phosphatase"/>
</dbReference>
<organism evidence="2 3">
    <name type="scientific">Pararge aegeria aegeria</name>
    <dbReference type="NCBI Taxonomy" id="348720"/>
    <lineage>
        <taxon>Eukaryota</taxon>
        <taxon>Metazoa</taxon>
        <taxon>Ecdysozoa</taxon>
        <taxon>Arthropoda</taxon>
        <taxon>Hexapoda</taxon>
        <taxon>Insecta</taxon>
        <taxon>Pterygota</taxon>
        <taxon>Neoptera</taxon>
        <taxon>Endopterygota</taxon>
        <taxon>Lepidoptera</taxon>
        <taxon>Glossata</taxon>
        <taxon>Ditrysia</taxon>
        <taxon>Papilionoidea</taxon>
        <taxon>Nymphalidae</taxon>
        <taxon>Satyrinae</taxon>
        <taxon>Satyrini</taxon>
        <taxon>Parargina</taxon>
        <taxon>Pararge</taxon>
    </lineage>
</organism>
<feature type="domain" description="Endonuclease/exonuclease/phosphatase" evidence="1">
    <location>
        <begin position="79"/>
        <end position="192"/>
    </location>
</feature>
<dbReference type="OrthoDB" id="7474049at2759"/>
<name>A0A8S4QJ34_9NEOP</name>
<gene>
    <name evidence="2" type="primary">jg5599</name>
    <name evidence="2" type="ORF">PAEG_LOCUS3452</name>
</gene>
<protein>
    <submittedName>
        <fullName evidence="2">Jg5599 protein</fullName>
    </submittedName>
</protein>
<evidence type="ECO:0000313" key="2">
    <source>
        <dbReference type="EMBL" id="CAH2211743.1"/>
    </source>
</evidence>
<dbReference type="SUPFAM" id="SSF56219">
    <property type="entry name" value="DNase I-like"/>
    <property type="match status" value="1"/>
</dbReference>
<dbReference type="AlphaFoldDB" id="A0A8S4QJ34"/>
<dbReference type="InterPro" id="IPR036691">
    <property type="entry name" value="Endo/exonu/phosph_ase_sf"/>
</dbReference>
<keyword evidence="3" id="KW-1185">Reference proteome</keyword>
<dbReference type="GO" id="GO:0003824">
    <property type="term" value="F:catalytic activity"/>
    <property type="evidence" value="ECO:0007669"/>
    <property type="project" value="InterPro"/>
</dbReference>
<reference evidence="2" key="1">
    <citation type="submission" date="2022-03" db="EMBL/GenBank/DDBJ databases">
        <authorList>
            <person name="Lindestad O."/>
        </authorList>
    </citation>
    <scope>NUCLEOTIDE SEQUENCE</scope>
</reference>